<dbReference type="InterPro" id="IPR027417">
    <property type="entry name" value="P-loop_NTPase"/>
</dbReference>
<dbReference type="OrthoDB" id="431287at2759"/>
<feature type="signal peptide" evidence="5">
    <location>
        <begin position="1"/>
        <end position="31"/>
    </location>
</feature>
<gene>
    <name evidence="8" type="primary">LOC111105333</name>
</gene>
<sequence length="341" mass="38440">MLKKEKVMDHLKITFFLVLIVFPLISSPMDCQDGNDEKEEGYCSTKSIAINNDEVRILLIGKTGVGKSTTGNTILGFRAFDTKVSASSVTTQTQYNETDRFGKRLVVVDTPGLFDTNRTEQEILVEMSKWYSLVSPGIHAIILVVQVGRFTEEEQKTVDFLMKVFGEDLKDYLVVVFTNKDRLEDENITVDDFVQTMNKSSNLRRLIDASKGRYTAIGYKGKIEERTMEVKQILSMIEEIAGKDGKNYYSNEVFQRVQKVMEENERKKEKNREKMYTESEVNLLLHSARTQSRVDIVNNNYNTGLLSDLISTVASGLYALGAFVVGGAGALLSFVGGWFGF</sequence>
<dbReference type="InterPro" id="IPR006703">
    <property type="entry name" value="G_AIG1"/>
</dbReference>
<dbReference type="SUPFAM" id="SSF52540">
    <property type="entry name" value="P-loop containing nucleoside triphosphate hydrolases"/>
    <property type="match status" value="1"/>
</dbReference>
<proteinExistence type="inferred from homology"/>
<evidence type="ECO:0000256" key="2">
    <source>
        <dbReference type="ARBA" id="ARBA00022741"/>
    </source>
</evidence>
<evidence type="ECO:0000313" key="7">
    <source>
        <dbReference type="Proteomes" id="UP000694844"/>
    </source>
</evidence>
<reference evidence="8" key="1">
    <citation type="submission" date="2025-08" db="UniProtKB">
        <authorList>
            <consortium name="RefSeq"/>
        </authorList>
    </citation>
    <scope>IDENTIFICATION</scope>
    <source>
        <tissue evidence="8">Whole sample</tissue>
    </source>
</reference>
<feature type="domain" description="AIG1-type G" evidence="6">
    <location>
        <begin position="52"/>
        <end position="258"/>
    </location>
</feature>
<dbReference type="GeneID" id="111105333"/>
<dbReference type="InterPro" id="IPR045058">
    <property type="entry name" value="GIMA/IAN/Toc"/>
</dbReference>
<evidence type="ECO:0000256" key="4">
    <source>
        <dbReference type="SAM" id="Phobius"/>
    </source>
</evidence>
<dbReference type="Proteomes" id="UP000694844">
    <property type="component" value="Chromosome 7"/>
</dbReference>
<dbReference type="RefSeq" id="XP_022295280.1">
    <property type="nucleotide sequence ID" value="XM_022439572.1"/>
</dbReference>
<keyword evidence="5" id="KW-0732">Signal</keyword>
<keyword evidence="4" id="KW-0472">Membrane</keyword>
<dbReference type="Pfam" id="PF04548">
    <property type="entry name" value="AIG1"/>
    <property type="match status" value="1"/>
</dbReference>
<feature type="chain" id="PRO_5034256702" evidence="5">
    <location>
        <begin position="32"/>
        <end position="341"/>
    </location>
</feature>
<keyword evidence="3" id="KW-0342">GTP-binding</keyword>
<accession>A0A8B8AVS1</accession>
<dbReference type="PROSITE" id="PS51720">
    <property type="entry name" value="G_AIG1"/>
    <property type="match status" value="1"/>
</dbReference>
<dbReference type="GO" id="GO:0005525">
    <property type="term" value="F:GTP binding"/>
    <property type="evidence" value="ECO:0007669"/>
    <property type="project" value="UniProtKB-KW"/>
</dbReference>
<keyword evidence="2" id="KW-0547">Nucleotide-binding</keyword>
<keyword evidence="4" id="KW-1133">Transmembrane helix</keyword>
<dbReference type="FunFam" id="3.40.50.300:FF:000366">
    <property type="entry name" value="GTPase, IMAP family member 2"/>
    <property type="match status" value="1"/>
</dbReference>
<protein>
    <submittedName>
        <fullName evidence="8">GTPase IMAP family member 4-like isoform X3</fullName>
    </submittedName>
</protein>
<keyword evidence="7" id="KW-1185">Reference proteome</keyword>
<feature type="transmembrane region" description="Helical" evidence="4">
    <location>
        <begin position="317"/>
        <end position="339"/>
    </location>
</feature>
<dbReference type="Gene3D" id="3.40.50.300">
    <property type="entry name" value="P-loop containing nucleotide triphosphate hydrolases"/>
    <property type="match status" value="1"/>
</dbReference>
<evidence type="ECO:0000256" key="1">
    <source>
        <dbReference type="ARBA" id="ARBA00008535"/>
    </source>
</evidence>
<dbReference type="PANTHER" id="PTHR10903:SF170">
    <property type="entry name" value="GTPASE IMAP FAMILY MEMBER 7"/>
    <property type="match status" value="1"/>
</dbReference>
<name>A0A8B8AVS1_CRAVI</name>
<evidence type="ECO:0000259" key="6">
    <source>
        <dbReference type="PROSITE" id="PS51720"/>
    </source>
</evidence>
<keyword evidence="4" id="KW-0812">Transmembrane</keyword>
<dbReference type="AlphaFoldDB" id="A0A8B8AVS1"/>
<organism evidence="7 8">
    <name type="scientific">Crassostrea virginica</name>
    <name type="common">Eastern oyster</name>
    <dbReference type="NCBI Taxonomy" id="6565"/>
    <lineage>
        <taxon>Eukaryota</taxon>
        <taxon>Metazoa</taxon>
        <taxon>Spiralia</taxon>
        <taxon>Lophotrochozoa</taxon>
        <taxon>Mollusca</taxon>
        <taxon>Bivalvia</taxon>
        <taxon>Autobranchia</taxon>
        <taxon>Pteriomorphia</taxon>
        <taxon>Ostreida</taxon>
        <taxon>Ostreoidea</taxon>
        <taxon>Ostreidae</taxon>
        <taxon>Crassostrea</taxon>
    </lineage>
</organism>
<evidence type="ECO:0000313" key="8">
    <source>
        <dbReference type="RefSeq" id="XP_022295280.1"/>
    </source>
</evidence>
<comment type="similarity">
    <text evidence="1">Belongs to the TRAFAC class TrmE-Era-EngA-EngB-Septin-like GTPase superfamily. AIG1/Toc34/Toc159-like paraseptin GTPase family. IAN subfamily.</text>
</comment>
<evidence type="ECO:0000256" key="3">
    <source>
        <dbReference type="ARBA" id="ARBA00023134"/>
    </source>
</evidence>
<dbReference type="PANTHER" id="PTHR10903">
    <property type="entry name" value="GTPASE, IMAP FAMILY MEMBER-RELATED"/>
    <property type="match status" value="1"/>
</dbReference>
<evidence type="ECO:0000256" key="5">
    <source>
        <dbReference type="SAM" id="SignalP"/>
    </source>
</evidence>